<evidence type="ECO:0000313" key="3">
    <source>
        <dbReference type="EMBL" id="QCD34714.1"/>
    </source>
</evidence>
<dbReference type="InterPro" id="IPR013693">
    <property type="entry name" value="SpoIID/LytB_N"/>
</dbReference>
<dbReference type="AlphaFoldDB" id="A0A4P7VEL7"/>
<proteinExistence type="predicted"/>
<dbReference type="SUPFAM" id="SSF54197">
    <property type="entry name" value="HIT-like"/>
    <property type="match status" value="1"/>
</dbReference>
<reference evidence="3 4" key="1">
    <citation type="submission" date="2019-02" db="EMBL/GenBank/DDBJ databases">
        <title>Isolation and identification of novel species under the genus Muribaculum.</title>
        <authorList>
            <person name="Miyake S."/>
            <person name="Ding Y."/>
            <person name="Low A."/>
            <person name="Soh M."/>
            <person name="Seedorf H."/>
        </authorList>
    </citation>
    <scope>NUCLEOTIDE SEQUENCE [LARGE SCALE GENOMIC DNA]</scope>
    <source>
        <strain evidence="3 4">TLL-A4</strain>
    </source>
</reference>
<dbReference type="InterPro" id="IPR046320">
    <property type="entry name" value="DUF4922"/>
</dbReference>
<organism evidence="3 4">
    <name type="scientific">Muribaculum gordoncarteri</name>
    <dbReference type="NCBI Taxonomy" id="2530390"/>
    <lineage>
        <taxon>Bacteria</taxon>
        <taxon>Pseudomonadati</taxon>
        <taxon>Bacteroidota</taxon>
        <taxon>Bacteroidia</taxon>
        <taxon>Bacteroidales</taxon>
        <taxon>Muribaculaceae</taxon>
        <taxon>Muribaculum</taxon>
    </lineage>
</organism>
<dbReference type="NCBIfam" id="TIGR02669">
    <property type="entry name" value="SpoIID_LytB"/>
    <property type="match status" value="1"/>
</dbReference>
<dbReference type="Proteomes" id="UP000297031">
    <property type="component" value="Chromosome"/>
</dbReference>
<dbReference type="InterPro" id="IPR036265">
    <property type="entry name" value="HIT-like_sf"/>
</dbReference>
<dbReference type="GO" id="GO:0030288">
    <property type="term" value="C:outer membrane-bounded periplasmic space"/>
    <property type="evidence" value="ECO:0007669"/>
    <property type="project" value="TreeGrafter"/>
</dbReference>
<dbReference type="OrthoDB" id="9794671at2"/>
<accession>A0A4P7VEL7</accession>
<dbReference type="GO" id="GO:0030435">
    <property type="term" value="P:sporulation resulting in formation of a cellular spore"/>
    <property type="evidence" value="ECO:0007669"/>
    <property type="project" value="InterPro"/>
</dbReference>
<evidence type="ECO:0000259" key="2">
    <source>
        <dbReference type="Pfam" id="PF16269"/>
    </source>
</evidence>
<dbReference type="KEGG" id="mgod:E7746_01900"/>
<gene>
    <name evidence="3" type="ORF">E7746_01900</name>
</gene>
<dbReference type="EMBL" id="CP039393">
    <property type="protein sequence ID" value="QCD34714.1"/>
    <property type="molecule type" value="Genomic_DNA"/>
</dbReference>
<feature type="domain" description="DUF4922" evidence="2">
    <location>
        <begin position="9"/>
        <end position="152"/>
    </location>
</feature>
<evidence type="ECO:0000313" key="4">
    <source>
        <dbReference type="Proteomes" id="UP000297031"/>
    </source>
</evidence>
<sequence length="669" mass="75188">MKRDAIDRLVDDQLRDWEEVRLRTMSLRDVKIKDVTVDGIPWRVQSNPARVVSTGAKVDKASIAARPCFLCRDNRPQCQHIHQWGDYEILVNPFPIFPGHLTIASCHHEPQSVNGHVGDMLRLACDLEGYTVFYNGPQCGASAPDHLHFQAVPSEYMPLDRRYPFKRHYFIDSQERVGEALSELLDSLSAYGDEPMVNIALRAVDSSTIEAVVVPRRAHRPLCYDTVKVSPGAVDVFGTLITVSEADFDAVDSSLAAAIFNDVAFASHELSVNVGIMSAPEIQYELHGPFEADAEGAEFRPLSSDSYFTLKDVTIGVDFHWQRKEDQSFLGNLKLKKSGDLTLALNIVSVEDYLTSVISSEMSADASLELLKAHAVISRSWVLAQIRHKASASGHVDMLDTPEERVKWYDHDDHVDFDVCADDHCQRYQGITRASRAQVRSAILSTWGEVLMHGDELCDTRFSKCCGGAFEEFQYCWEPRRHDYLVAACDAVDGAPLPDLTVEANAREWILGRPDAFCSDVDESILAQVLNNYDRETVDFYRWTVDYDVDELSAIVRERSGIDFGEISDLVPLARGTSGRIYRLKIVGSKRTMIVGKELEIRKWLSRSHLYSSAFVVERTLHGFRLHGAGWGHGVGLCQIGAAVMGERGFNYRQILSHYFKDAEIRSIY</sequence>
<name>A0A4P7VEL7_9BACT</name>
<dbReference type="InterPro" id="IPR051922">
    <property type="entry name" value="Bact_Sporulation_Assoc"/>
</dbReference>
<dbReference type="InterPro" id="IPR013486">
    <property type="entry name" value="SpoIID/LytB"/>
</dbReference>
<keyword evidence="4" id="KW-1185">Reference proteome</keyword>
<dbReference type="Pfam" id="PF08486">
    <property type="entry name" value="SpoIID"/>
    <property type="match status" value="1"/>
</dbReference>
<dbReference type="PANTHER" id="PTHR30032:SF4">
    <property type="entry name" value="AMIDASE ENHANCER"/>
    <property type="match status" value="1"/>
</dbReference>
<dbReference type="PANTHER" id="PTHR30032">
    <property type="entry name" value="N-ACETYLMURAMOYL-L-ALANINE AMIDASE-RELATED"/>
    <property type="match status" value="1"/>
</dbReference>
<dbReference type="RefSeq" id="WP_136409671.1">
    <property type="nucleotide sequence ID" value="NZ_CP039393.1"/>
</dbReference>
<protein>
    <submittedName>
        <fullName evidence="3">DUF4922 domain-containing protein</fullName>
    </submittedName>
</protein>
<evidence type="ECO:0000259" key="1">
    <source>
        <dbReference type="Pfam" id="PF08486"/>
    </source>
</evidence>
<dbReference type="Pfam" id="PF16269">
    <property type="entry name" value="DUF4922"/>
    <property type="match status" value="1"/>
</dbReference>
<feature type="domain" description="Sporulation stage II protein D amidase enhancer LytB N-terminal" evidence="1">
    <location>
        <begin position="344"/>
        <end position="453"/>
    </location>
</feature>